<keyword evidence="5" id="KW-0808">Transferase</keyword>
<evidence type="ECO:0000256" key="2">
    <source>
        <dbReference type="ARBA" id="ARBA00004651"/>
    </source>
</evidence>
<comment type="catalytic activity">
    <reaction evidence="1">
        <text>ATP + protein L-histidine = ADP + protein N-phospho-L-histidine.</text>
        <dbReference type="EC" id="2.7.13.3"/>
    </reaction>
</comment>
<dbReference type="GO" id="GO:0016301">
    <property type="term" value="F:kinase activity"/>
    <property type="evidence" value="ECO:0007669"/>
    <property type="project" value="UniProtKB-KW"/>
</dbReference>
<feature type="coiled-coil region" evidence="11">
    <location>
        <begin position="65"/>
        <end position="152"/>
    </location>
</feature>
<keyword evidence="15" id="KW-1185">Reference proteome</keyword>
<dbReference type="SUPFAM" id="SSF55874">
    <property type="entry name" value="ATPase domain of HSP90 chaperone/DNA topoisomerase II/histidine kinase"/>
    <property type="match status" value="1"/>
</dbReference>
<evidence type="ECO:0000256" key="11">
    <source>
        <dbReference type="SAM" id="Coils"/>
    </source>
</evidence>
<dbReference type="RefSeq" id="WP_390423977.1">
    <property type="nucleotide sequence ID" value="NZ_BAABZQ010000001.1"/>
</dbReference>
<keyword evidence="8 12" id="KW-1133">Transmembrane helix</keyword>
<evidence type="ECO:0000259" key="13">
    <source>
        <dbReference type="PROSITE" id="PS50109"/>
    </source>
</evidence>
<dbReference type="PROSITE" id="PS50109">
    <property type="entry name" value="HIS_KIN"/>
    <property type="match status" value="1"/>
</dbReference>
<keyword evidence="11" id="KW-0175">Coiled coil</keyword>
<dbReference type="Proteomes" id="UP001600941">
    <property type="component" value="Unassembled WGS sequence"/>
</dbReference>
<dbReference type="InterPro" id="IPR003594">
    <property type="entry name" value="HATPase_dom"/>
</dbReference>
<organism evidence="14 15">
    <name type="scientific">Blautia parvula</name>
    <dbReference type="NCBI Taxonomy" id="2877527"/>
    <lineage>
        <taxon>Bacteria</taxon>
        <taxon>Bacillati</taxon>
        <taxon>Bacillota</taxon>
        <taxon>Clostridia</taxon>
        <taxon>Lachnospirales</taxon>
        <taxon>Lachnospiraceae</taxon>
        <taxon>Blautia</taxon>
    </lineage>
</organism>
<proteinExistence type="predicted"/>
<evidence type="ECO:0000256" key="9">
    <source>
        <dbReference type="ARBA" id="ARBA00023012"/>
    </source>
</evidence>
<dbReference type="EMBL" id="BAABZQ010000001">
    <property type="protein sequence ID" value="GAA6500028.1"/>
    <property type="molecule type" value="Genomic_DNA"/>
</dbReference>
<keyword evidence="7 14" id="KW-0418">Kinase</keyword>
<accession>A0ABQ0BU13</accession>
<dbReference type="PANTHER" id="PTHR45453">
    <property type="entry name" value="PHOSPHATE REGULON SENSOR PROTEIN PHOR"/>
    <property type="match status" value="1"/>
</dbReference>
<dbReference type="InterPro" id="IPR036890">
    <property type="entry name" value="HATPase_C_sf"/>
</dbReference>
<comment type="caution">
    <text evidence="14">The sequence shown here is derived from an EMBL/GenBank/DDBJ whole genome shotgun (WGS) entry which is preliminary data.</text>
</comment>
<evidence type="ECO:0000313" key="14">
    <source>
        <dbReference type="EMBL" id="GAA6500028.1"/>
    </source>
</evidence>
<comment type="subcellular location">
    <subcellularLocation>
        <location evidence="2">Cell membrane</location>
        <topology evidence="2">Multi-pass membrane protein</topology>
    </subcellularLocation>
</comment>
<dbReference type="InterPro" id="IPR050351">
    <property type="entry name" value="BphY/WalK/GraS-like"/>
</dbReference>
<reference evidence="14 15" key="1">
    <citation type="submission" date="2024-04" db="EMBL/GenBank/DDBJ databases">
        <title>Defined microbial consortia suppress multidrug-resistant proinflammatory Enterobacteriaceae via ecological control.</title>
        <authorList>
            <person name="Furuichi M."/>
            <person name="Kawaguchi T."/>
            <person name="Pust M."/>
            <person name="Yasuma K."/>
            <person name="Plichta D."/>
            <person name="Hasegawa N."/>
            <person name="Ohya T."/>
            <person name="Bhattarai S."/>
            <person name="Sasajima S."/>
            <person name="Aoto Y."/>
            <person name="Tuganbaev T."/>
            <person name="Yaginuma M."/>
            <person name="Ueda M."/>
            <person name="Okahashi N."/>
            <person name="Amafuji K."/>
            <person name="Kiridooshi Y."/>
            <person name="Sugita K."/>
            <person name="Strazar M."/>
            <person name="Skelly A."/>
            <person name="Suda W."/>
            <person name="Hattori M."/>
            <person name="Nakamoto N."/>
            <person name="Caballero S."/>
            <person name="Norman J."/>
            <person name="Olle B."/>
            <person name="Tanoue T."/>
            <person name="Arita M."/>
            <person name="Bucci V."/>
            <person name="Atarashi K."/>
            <person name="Xavier R."/>
            <person name="Honda K."/>
        </authorList>
    </citation>
    <scope>NUCLEOTIDE SEQUENCE [LARGE SCALE GENOMIC DNA]</scope>
    <source>
        <strain evidence="15">k34-0107-D12</strain>
    </source>
</reference>
<evidence type="ECO:0000256" key="10">
    <source>
        <dbReference type="ARBA" id="ARBA00023136"/>
    </source>
</evidence>
<protein>
    <recommendedName>
        <fullName evidence="3">histidine kinase</fullName>
        <ecNumber evidence="3">2.7.13.3</ecNumber>
    </recommendedName>
</protein>
<evidence type="ECO:0000256" key="12">
    <source>
        <dbReference type="SAM" id="Phobius"/>
    </source>
</evidence>
<dbReference type="PANTHER" id="PTHR45453:SF2">
    <property type="entry name" value="HISTIDINE KINASE"/>
    <property type="match status" value="1"/>
</dbReference>
<evidence type="ECO:0000256" key="6">
    <source>
        <dbReference type="ARBA" id="ARBA00022692"/>
    </source>
</evidence>
<feature type="domain" description="Histidine kinase" evidence="13">
    <location>
        <begin position="118"/>
        <end position="325"/>
    </location>
</feature>
<dbReference type="InterPro" id="IPR005467">
    <property type="entry name" value="His_kinase_dom"/>
</dbReference>
<keyword evidence="10 12" id="KW-0472">Membrane</keyword>
<name>A0ABQ0BU13_9FIRM</name>
<keyword evidence="9" id="KW-0902">Two-component regulatory system</keyword>
<evidence type="ECO:0000256" key="7">
    <source>
        <dbReference type="ARBA" id="ARBA00022777"/>
    </source>
</evidence>
<dbReference type="EC" id="2.7.13.3" evidence="3"/>
<dbReference type="SMART" id="SM00387">
    <property type="entry name" value="HATPase_c"/>
    <property type="match status" value="1"/>
</dbReference>
<keyword evidence="4" id="KW-1003">Cell membrane</keyword>
<dbReference type="Gene3D" id="3.30.565.10">
    <property type="entry name" value="Histidine kinase-like ATPase, C-terminal domain"/>
    <property type="match status" value="1"/>
</dbReference>
<dbReference type="Pfam" id="PF02518">
    <property type="entry name" value="HATPase_c"/>
    <property type="match status" value="1"/>
</dbReference>
<evidence type="ECO:0000256" key="4">
    <source>
        <dbReference type="ARBA" id="ARBA00022475"/>
    </source>
</evidence>
<sequence>MKKYLADRGHAILLFLISLLFVNLYFGFICATRVNPGDLYYLDAATGALALFLLALDYRKQSRICRTLTEEKEISKEEMRKLLGRRQYEIWYREKEEDEEKIQNLYNEILELSDYITLWAHEVKLPLSALRLMNERNKDRALQEELQDSLERIQQYLNTMMMSSKLKKPENDVKLEKVSLREAAAEAVKNHSYFLIRDHFAIEMHLKDEAVYSDRRWLVYMLDQIIGNAVKYRGENPTLTFGADISSACGTEFWVEDNGTGIAQAELPYIFDKGYIGSCQRNGGYRSTGMGLYFVKQTADRLGIGVRASSGENNTRFTFTFQDHADYFFLDKPHQTLQKC</sequence>
<evidence type="ECO:0000256" key="3">
    <source>
        <dbReference type="ARBA" id="ARBA00012438"/>
    </source>
</evidence>
<feature type="transmembrane region" description="Helical" evidence="12">
    <location>
        <begin position="40"/>
        <end position="58"/>
    </location>
</feature>
<evidence type="ECO:0000256" key="8">
    <source>
        <dbReference type="ARBA" id="ARBA00022989"/>
    </source>
</evidence>
<feature type="transmembrane region" description="Helical" evidence="12">
    <location>
        <begin position="12"/>
        <end position="34"/>
    </location>
</feature>
<gene>
    <name evidence="14" type="ORF">K340107D12_28440</name>
</gene>
<evidence type="ECO:0000256" key="5">
    <source>
        <dbReference type="ARBA" id="ARBA00022679"/>
    </source>
</evidence>
<evidence type="ECO:0000313" key="15">
    <source>
        <dbReference type="Proteomes" id="UP001600941"/>
    </source>
</evidence>
<evidence type="ECO:0000256" key="1">
    <source>
        <dbReference type="ARBA" id="ARBA00000085"/>
    </source>
</evidence>
<keyword evidence="6 12" id="KW-0812">Transmembrane</keyword>